<keyword evidence="3" id="KW-1185">Reference proteome</keyword>
<proteinExistence type="predicted"/>
<dbReference type="Proteomes" id="UP001528411">
    <property type="component" value="Unassembled WGS sequence"/>
</dbReference>
<accession>A0ABT5FBK5</accession>
<reference evidence="2 3" key="1">
    <citation type="submission" date="2023-01" db="EMBL/GenBank/DDBJ databases">
        <title>Psychrosphaera sp. nov., isolated from marine algae.</title>
        <authorList>
            <person name="Bayburt H."/>
            <person name="Choi B.J."/>
            <person name="Kim J.M."/>
            <person name="Choi D.G."/>
            <person name="Jeon C.O."/>
        </authorList>
    </citation>
    <scope>NUCLEOTIDE SEQUENCE [LARGE SCALE GENOMIC DNA]</scope>
    <source>
        <strain evidence="2 3">G1-22</strain>
    </source>
</reference>
<evidence type="ECO:0000313" key="3">
    <source>
        <dbReference type="Proteomes" id="UP001528411"/>
    </source>
</evidence>
<feature type="region of interest" description="Disordered" evidence="1">
    <location>
        <begin position="86"/>
        <end position="111"/>
    </location>
</feature>
<sequence>MDNVSAKLGDLDSDTQSKIVELLGQLKDHDAKHVVIKSAEIAKGDKETEVYMIRTADGEENVHIEIDVEGEGAGSEKRMFIHKMMEDGKKGHHDRGGKRNSKEKGKMSKKKLKHILKHLVKTEKLDEAEKAELRAILDGQ</sequence>
<evidence type="ECO:0000256" key="1">
    <source>
        <dbReference type="SAM" id="MobiDB-lite"/>
    </source>
</evidence>
<protein>
    <submittedName>
        <fullName evidence="2">Uncharacterized protein</fullName>
    </submittedName>
</protein>
<comment type="caution">
    <text evidence="2">The sequence shown here is derived from an EMBL/GenBank/DDBJ whole genome shotgun (WGS) entry which is preliminary data.</text>
</comment>
<dbReference type="RefSeq" id="WP_272179710.1">
    <property type="nucleotide sequence ID" value="NZ_JAQOMS010000002.1"/>
</dbReference>
<evidence type="ECO:0000313" key="2">
    <source>
        <dbReference type="EMBL" id="MDC2887961.1"/>
    </source>
</evidence>
<feature type="compositionally biased region" description="Basic residues" evidence="1">
    <location>
        <begin position="90"/>
        <end position="99"/>
    </location>
</feature>
<dbReference type="EMBL" id="JAQOMS010000002">
    <property type="protein sequence ID" value="MDC2887961.1"/>
    <property type="molecule type" value="Genomic_DNA"/>
</dbReference>
<name>A0ABT5FBK5_9GAMM</name>
<organism evidence="2 3">
    <name type="scientific">Psychrosphaera algicola</name>
    <dbReference type="NCBI Taxonomy" id="3023714"/>
    <lineage>
        <taxon>Bacteria</taxon>
        <taxon>Pseudomonadati</taxon>
        <taxon>Pseudomonadota</taxon>
        <taxon>Gammaproteobacteria</taxon>
        <taxon>Alteromonadales</taxon>
        <taxon>Pseudoalteromonadaceae</taxon>
        <taxon>Psychrosphaera</taxon>
    </lineage>
</organism>
<gene>
    <name evidence="2" type="ORF">PN838_02865</name>
</gene>